<organism evidence="1 2">
    <name type="scientific">Dreissena polymorpha</name>
    <name type="common">Zebra mussel</name>
    <name type="synonym">Mytilus polymorpha</name>
    <dbReference type="NCBI Taxonomy" id="45954"/>
    <lineage>
        <taxon>Eukaryota</taxon>
        <taxon>Metazoa</taxon>
        <taxon>Spiralia</taxon>
        <taxon>Lophotrochozoa</taxon>
        <taxon>Mollusca</taxon>
        <taxon>Bivalvia</taxon>
        <taxon>Autobranchia</taxon>
        <taxon>Heteroconchia</taxon>
        <taxon>Euheterodonta</taxon>
        <taxon>Imparidentia</taxon>
        <taxon>Neoheterodontei</taxon>
        <taxon>Myida</taxon>
        <taxon>Dreissenoidea</taxon>
        <taxon>Dreissenidae</taxon>
        <taxon>Dreissena</taxon>
    </lineage>
</organism>
<protein>
    <submittedName>
        <fullName evidence="1">Uncharacterized protein</fullName>
    </submittedName>
</protein>
<proteinExistence type="predicted"/>
<dbReference type="AlphaFoldDB" id="A0A9D4BMZ8"/>
<evidence type="ECO:0000313" key="2">
    <source>
        <dbReference type="Proteomes" id="UP000828390"/>
    </source>
</evidence>
<name>A0A9D4BMZ8_DREPO</name>
<sequence length="108" mass="11917">MLLVIVSFKSNAAPEGANDDYDHFEGKERIHIARRNNDYASAIAQNVTKNLPRLLMAVVSTGRRDLVLNSATSRLDTSTWYVSVANNGGPEYRFRAHTGDVIGPCPKI</sequence>
<dbReference type="Proteomes" id="UP000828390">
    <property type="component" value="Unassembled WGS sequence"/>
</dbReference>
<gene>
    <name evidence="1" type="ORF">DPMN_077096</name>
</gene>
<evidence type="ECO:0000313" key="1">
    <source>
        <dbReference type="EMBL" id="KAH3702094.1"/>
    </source>
</evidence>
<comment type="caution">
    <text evidence="1">The sequence shown here is derived from an EMBL/GenBank/DDBJ whole genome shotgun (WGS) entry which is preliminary data.</text>
</comment>
<reference evidence="1" key="1">
    <citation type="journal article" date="2019" name="bioRxiv">
        <title>The Genome of the Zebra Mussel, Dreissena polymorpha: A Resource for Invasive Species Research.</title>
        <authorList>
            <person name="McCartney M.A."/>
            <person name="Auch B."/>
            <person name="Kono T."/>
            <person name="Mallez S."/>
            <person name="Zhang Y."/>
            <person name="Obille A."/>
            <person name="Becker A."/>
            <person name="Abrahante J.E."/>
            <person name="Garbe J."/>
            <person name="Badalamenti J.P."/>
            <person name="Herman A."/>
            <person name="Mangelson H."/>
            <person name="Liachko I."/>
            <person name="Sullivan S."/>
            <person name="Sone E.D."/>
            <person name="Koren S."/>
            <person name="Silverstein K.A.T."/>
            <person name="Beckman K.B."/>
            <person name="Gohl D.M."/>
        </authorList>
    </citation>
    <scope>NUCLEOTIDE SEQUENCE</scope>
    <source>
        <strain evidence="1">Duluth1</strain>
        <tissue evidence="1">Whole animal</tissue>
    </source>
</reference>
<dbReference type="EMBL" id="JAIWYP010000015">
    <property type="protein sequence ID" value="KAH3702094.1"/>
    <property type="molecule type" value="Genomic_DNA"/>
</dbReference>
<accession>A0A9D4BMZ8</accession>
<reference evidence="1" key="2">
    <citation type="submission" date="2020-11" db="EMBL/GenBank/DDBJ databases">
        <authorList>
            <person name="McCartney M.A."/>
            <person name="Auch B."/>
            <person name="Kono T."/>
            <person name="Mallez S."/>
            <person name="Becker A."/>
            <person name="Gohl D.M."/>
            <person name="Silverstein K.A.T."/>
            <person name="Koren S."/>
            <person name="Bechman K.B."/>
            <person name="Herman A."/>
            <person name="Abrahante J.E."/>
            <person name="Garbe J."/>
        </authorList>
    </citation>
    <scope>NUCLEOTIDE SEQUENCE</scope>
    <source>
        <strain evidence="1">Duluth1</strain>
        <tissue evidence="1">Whole animal</tissue>
    </source>
</reference>
<keyword evidence="2" id="KW-1185">Reference proteome</keyword>